<protein>
    <submittedName>
        <fullName evidence="4">Myo-inositol-1-phosphate synthase</fullName>
    </submittedName>
</protein>
<name>A0A7X6D491_9ACTN</name>
<dbReference type="Gene3D" id="3.30.360.10">
    <property type="entry name" value="Dihydrodipicolinate Reductase, domain 2"/>
    <property type="match status" value="1"/>
</dbReference>
<dbReference type="RefSeq" id="WP_167973311.1">
    <property type="nucleotide sequence ID" value="NZ_BHZG01000478.1"/>
</dbReference>
<feature type="compositionally biased region" description="Low complexity" evidence="2">
    <location>
        <begin position="415"/>
        <end position="425"/>
    </location>
</feature>
<sequence>MSAHHAPSAPADSTNVGIWIVGARGSVATTVAVGAAALAGKLASPTGCVTELPFFRDADLPHHTELVFGGHDMVGVPLTKRAAQLAEAGVFPAHLLPQVEDALRAAEEEIRPGAASGEDQDGDQWATVTRLAADLVSFRERNALEQVVVVNLASTEAPVEPRAAHRSLPELRAALESGADVLPPSALYAYAAFQAGCGYVNFTPSVGASLPALDEFAREAGLPYAGRDGKTGETLVKTALAPMFLHRALRVRAWSGTNLLGGGDGATLADPDAARSKTETKTRAVQDILGHPVEGLVHIDNVPEMTEWKTAWDHVLFEGFLGNRMTFQFTWQGCDSALAAPLVLDLVRLVAMARRRGEGGLLPALGFFFKEPMGSREHDLTRQFDTLVSWATADDAEDAEDAEGPDAPGGPDGPGAPAATPGGAA</sequence>
<evidence type="ECO:0000256" key="2">
    <source>
        <dbReference type="SAM" id="MobiDB-lite"/>
    </source>
</evidence>
<dbReference type="Pfam" id="PF07994">
    <property type="entry name" value="NAD_binding_5"/>
    <property type="match status" value="1"/>
</dbReference>
<dbReference type="AlphaFoldDB" id="A0A7X6D491"/>
<evidence type="ECO:0000313" key="5">
    <source>
        <dbReference type="Proteomes" id="UP000578686"/>
    </source>
</evidence>
<proteinExistence type="inferred from homology"/>
<dbReference type="SUPFAM" id="SSF51735">
    <property type="entry name" value="NAD(P)-binding Rossmann-fold domains"/>
    <property type="match status" value="1"/>
</dbReference>
<dbReference type="SUPFAM" id="SSF55347">
    <property type="entry name" value="Glyceraldehyde-3-phosphate dehydrogenase-like, C-terminal domain"/>
    <property type="match status" value="1"/>
</dbReference>
<reference evidence="4 5" key="1">
    <citation type="submission" date="2020-03" db="EMBL/GenBank/DDBJ databases">
        <title>Draft genome of Streptomyces sp. ventii, isolated from the Axial Seamount in the Pacific Ocean, and resequencing of the two type strains Streptomyces lonarensis strain NCL 716 and Streptomyces bohaiensis strain 11A07.</title>
        <authorList>
            <person name="Loughran R.M."/>
            <person name="Pfannmuller K.M."/>
            <person name="Wasson B.J."/>
            <person name="Deadmond M.C."/>
            <person name="Paddock B.E."/>
            <person name="Koyack M.J."/>
            <person name="Gallegos D.A."/>
            <person name="Mitchell E.A."/>
            <person name="Ushijima B."/>
            <person name="Saw J.H."/>
            <person name="Mcphail K.L."/>
            <person name="Videau P."/>
        </authorList>
    </citation>
    <scope>NUCLEOTIDE SEQUENCE [LARGE SCALE GENOMIC DNA]</scope>
    <source>
        <strain evidence="4 5">NCL716</strain>
    </source>
</reference>
<evidence type="ECO:0000313" key="4">
    <source>
        <dbReference type="EMBL" id="NJQ07912.1"/>
    </source>
</evidence>
<organism evidence="4 5">
    <name type="scientific">Streptomyces lonarensis</name>
    <dbReference type="NCBI Taxonomy" id="700599"/>
    <lineage>
        <taxon>Bacteria</taxon>
        <taxon>Bacillati</taxon>
        <taxon>Actinomycetota</taxon>
        <taxon>Actinomycetes</taxon>
        <taxon>Kitasatosporales</taxon>
        <taxon>Streptomycetaceae</taxon>
        <taxon>Streptomyces</taxon>
    </lineage>
</organism>
<dbReference type="GO" id="GO:0006021">
    <property type="term" value="P:inositol biosynthetic process"/>
    <property type="evidence" value="ECO:0007669"/>
    <property type="project" value="InterPro"/>
</dbReference>
<evidence type="ECO:0000259" key="3">
    <source>
        <dbReference type="Pfam" id="PF01658"/>
    </source>
</evidence>
<keyword evidence="5" id="KW-1185">Reference proteome</keyword>
<gene>
    <name evidence="4" type="ORF">HCN56_20570</name>
</gene>
<feature type="region of interest" description="Disordered" evidence="2">
    <location>
        <begin position="391"/>
        <end position="425"/>
    </location>
</feature>
<dbReference type="PIRSF" id="PIRSF015578">
    <property type="entry name" value="Myoinos-ppht_syn"/>
    <property type="match status" value="1"/>
</dbReference>
<feature type="compositionally biased region" description="Acidic residues" evidence="2">
    <location>
        <begin position="394"/>
        <end position="404"/>
    </location>
</feature>
<dbReference type="Proteomes" id="UP000578686">
    <property type="component" value="Unassembled WGS sequence"/>
</dbReference>
<dbReference type="GO" id="GO:0008654">
    <property type="term" value="P:phospholipid biosynthetic process"/>
    <property type="evidence" value="ECO:0007669"/>
    <property type="project" value="InterPro"/>
</dbReference>
<feature type="domain" description="Myo-inositol-1-phosphate synthase GAPDH-like" evidence="3">
    <location>
        <begin position="232"/>
        <end position="336"/>
    </location>
</feature>
<dbReference type="Gene3D" id="3.40.50.720">
    <property type="entry name" value="NAD(P)-binding Rossmann-like Domain"/>
    <property type="match status" value="1"/>
</dbReference>
<dbReference type="InterPro" id="IPR002587">
    <property type="entry name" value="Myo-inos-1-P_Synthase"/>
</dbReference>
<accession>A0A7X6D491</accession>
<comment type="caution">
    <text evidence="4">The sequence shown here is derived from an EMBL/GenBank/DDBJ whole genome shotgun (WGS) entry which is preliminary data.</text>
</comment>
<dbReference type="EMBL" id="JAAVJD010000215">
    <property type="protein sequence ID" value="NJQ07912.1"/>
    <property type="molecule type" value="Genomic_DNA"/>
</dbReference>
<dbReference type="Pfam" id="PF01658">
    <property type="entry name" value="Inos-1-P_synth"/>
    <property type="match status" value="1"/>
</dbReference>
<evidence type="ECO:0000256" key="1">
    <source>
        <dbReference type="ARBA" id="ARBA00010813"/>
    </source>
</evidence>
<dbReference type="GO" id="GO:0004512">
    <property type="term" value="F:inositol-3-phosphate synthase activity"/>
    <property type="evidence" value="ECO:0007669"/>
    <property type="project" value="InterPro"/>
</dbReference>
<dbReference type="InterPro" id="IPR013021">
    <property type="entry name" value="Myo-inos-1-P_Synthase_GAPDH"/>
</dbReference>
<comment type="similarity">
    <text evidence="1">Belongs to the myo-inositol 1-phosphate synthase family.</text>
</comment>
<dbReference type="PANTHER" id="PTHR11510">
    <property type="entry name" value="MYO-INOSITOL-1 PHOSPHATE SYNTHASE"/>
    <property type="match status" value="1"/>
</dbReference>
<dbReference type="InterPro" id="IPR036291">
    <property type="entry name" value="NAD(P)-bd_dom_sf"/>
</dbReference>